<evidence type="ECO:0000313" key="2">
    <source>
        <dbReference type="EMBL" id="EGZ09349.1"/>
    </source>
</evidence>
<evidence type="ECO:0000313" key="3">
    <source>
        <dbReference type="Proteomes" id="UP000002640"/>
    </source>
</evidence>
<feature type="region of interest" description="Disordered" evidence="1">
    <location>
        <begin position="1"/>
        <end position="154"/>
    </location>
</feature>
<protein>
    <submittedName>
        <fullName evidence="2">Uncharacterized protein</fullName>
    </submittedName>
</protein>
<dbReference type="PANTHER" id="PTHR34415:SF1">
    <property type="entry name" value="INTEGRASE CATALYTIC DOMAIN-CONTAINING PROTEIN"/>
    <property type="match status" value="1"/>
</dbReference>
<dbReference type="PANTHER" id="PTHR34415">
    <property type="entry name" value="INTEGRASE CATALYTIC DOMAIN-CONTAINING PROTEIN"/>
    <property type="match status" value="1"/>
</dbReference>
<name>G5A5C0_PHYSP</name>
<proteinExistence type="predicted"/>
<feature type="compositionally biased region" description="Pro residues" evidence="1">
    <location>
        <begin position="40"/>
        <end position="50"/>
    </location>
</feature>
<dbReference type="Proteomes" id="UP000002640">
    <property type="component" value="Unassembled WGS sequence"/>
</dbReference>
<dbReference type="EMBL" id="JH159160">
    <property type="protein sequence ID" value="EGZ09349.1"/>
    <property type="molecule type" value="Genomic_DNA"/>
</dbReference>
<dbReference type="AlphaFoldDB" id="G5A5C0"/>
<evidence type="ECO:0000256" key="1">
    <source>
        <dbReference type="SAM" id="MobiDB-lite"/>
    </source>
</evidence>
<accession>G5A5C0</accession>
<feature type="compositionally biased region" description="Low complexity" evidence="1">
    <location>
        <begin position="9"/>
        <end position="22"/>
    </location>
</feature>
<feature type="compositionally biased region" description="Low complexity" evidence="1">
    <location>
        <begin position="51"/>
        <end position="65"/>
    </location>
</feature>
<feature type="region of interest" description="Disordered" evidence="1">
    <location>
        <begin position="369"/>
        <end position="444"/>
    </location>
</feature>
<sequence length="444" mass="48021">MQTPPTTPTAPTSRAAAPTAQPAQPPALPLSASPPTTSAPRPPATAPSPPAATSGPSATTSPSQALTPPATTSPSMALTLSATAPLAARRREADEEPDSADDSVCGVDPTATSESEVNEDSSYDDFTPDSEASPSDDEEPLTAESASSEAEDEEDISIFLNDASPRARVTEVIHADACENECVKGKARELVFLLCSLDQMTKQERTTSLYTLLAVLMQTPTVERKRGRGDREKFPYILPYLVEAVSSASKSSITVHLPRGSSAFKSYKPILTELYKRLDGIQKFQIFTMDASQPGVDVRKKGPESEPVEISLSHQIDGIFTTKKKVQRMMTDHIETLSPPVRNTEKIAQMYHKIRPYVPAEFQSDPLYAKPSEQEGEDAKSRKQARREHRAAMAVAAKANQDQRGITEAVATKKNPAKKRATAAKKTQKNKKHKATADLPAEQE</sequence>
<keyword evidence="3" id="KW-1185">Reference proteome</keyword>
<feature type="compositionally biased region" description="Basic residues" evidence="1">
    <location>
        <begin position="415"/>
        <end position="434"/>
    </location>
</feature>
<dbReference type="RefSeq" id="XP_009535982.1">
    <property type="nucleotide sequence ID" value="XM_009537687.1"/>
</dbReference>
<gene>
    <name evidence="2" type="ORF">PHYSODRAFT_249900</name>
</gene>
<dbReference type="InParanoid" id="G5A5C0"/>
<feature type="compositionally biased region" description="Acidic residues" evidence="1">
    <location>
        <begin position="116"/>
        <end position="141"/>
    </location>
</feature>
<feature type="compositionally biased region" description="Low complexity" evidence="1">
    <location>
        <begin position="77"/>
        <end position="87"/>
    </location>
</feature>
<dbReference type="KEGG" id="psoj:PHYSODRAFT_249900"/>
<dbReference type="SMR" id="G5A5C0"/>
<organism evidence="2 3">
    <name type="scientific">Phytophthora sojae (strain P6497)</name>
    <name type="common">Soybean stem and root rot agent</name>
    <name type="synonym">Phytophthora megasperma f. sp. glycines</name>
    <dbReference type="NCBI Taxonomy" id="1094619"/>
    <lineage>
        <taxon>Eukaryota</taxon>
        <taxon>Sar</taxon>
        <taxon>Stramenopiles</taxon>
        <taxon>Oomycota</taxon>
        <taxon>Peronosporomycetes</taxon>
        <taxon>Peronosporales</taxon>
        <taxon>Peronosporaceae</taxon>
        <taxon>Phytophthora</taxon>
    </lineage>
</organism>
<dbReference type="GeneID" id="20637977"/>
<feature type="compositionally biased region" description="Low complexity" evidence="1">
    <location>
        <begin position="29"/>
        <end position="39"/>
    </location>
</feature>
<reference evidence="2 3" key="1">
    <citation type="journal article" date="2006" name="Science">
        <title>Phytophthora genome sequences uncover evolutionary origins and mechanisms of pathogenesis.</title>
        <authorList>
            <person name="Tyler B.M."/>
            <person name="Tripathy S."/>
            <person name="Zhang X."/>
            <person name="Dehal P."/>
            <person name="Jiang R.H."/>
            <person name="Aerts A."/>
            <person name="Arredondo F.D."/>
            <person name="Baxter L."/>
            <person name="Bensasson D."/>
            <person name="Beynon J.L."/>
            <person name="Chapman J."/>
            <person name="Damasceno C.M."/>
            <person name="Dorrance A.E."/>
            <person name="Dou D."/>
            <person name="Dickerman A.W."/>
            <person name="Dubchak I.L."/>
            <person name="Garbelotto M."/>
            <person name="Gijzen M."/>
            <person name="Gordon S.G."/>
            <person name="Govers F."/>
            <person name="Grunwald N.J."/>
            <person name="Huang W."/>
            <person name="Ivors K.L."/>
            <person name="Jones R.W."/>
            <person name="Kamoun S."/>
            <person name="Krampis K."/>
            <person name="Lamour K.H."/>
            <person name="Lee M.K."/>
            <person name="McDonald W.H."/>
            <person name="Medina M."/>
            <person name="Meijer H.J."/>
            <person name="Nordberg E.K."/>
            <person name="Maclean D.J."/>
            <person name="Ospina-Giraldo M.D."/>
            <person name="Morris P.F."/>
            <person name="Phuntumart V."/>
            <person name="Putnam N.H."/>
            <person name="Rash S."/>
            <person name="Rose J.K."/>
            <person name="Sakihama Y."/>
            <person name="Salamov A.A."/>
            <person name="Savidor A."/>
            <person name="Scheuring C.F."/>
            <person name="Smith B.M."/>
            <person name="Sobral B.W."/>
            <person name="Terry A."/>
            <person name="Torto-Alalibo T.A."/>
            <person name="Win J."/>
            <person name="Xu Z."/>
            <person name="Zhang H."/>
            <person name="Grigoriev I.V."/>
            <person name="Rokhsar D.S."/>
            <person name="Boore J.L."/>
        </authorList>
    </citation>
    <scope>NUCLEOTIDE SEQUENCE [LARGE SCALE GENOMIC DNA]</scope>
    <source>
        <strain evidence="2 3">P6497</strain>
    </source>
</reference>